<dbReference type="Pfam" id="PF02108">
    <property type="entry name" value="FliH"/>
    <property type="match status" value="1"/>
</dbReference>
<evidence type="ECO:0000256" key="5">
    <source>
        <dbReference type="ARBA" id="ARBA00022927"/>
    </source>
</evidence>
<evidence type="ECO:0000256" key="4">
    <source>
        <dbReference type="ARBA" id="ARBA00022795"/>
    </source>
</evidence>
<evidence type="ECO:0000256" key="2">
    <source>
        <dbReference type="ARBA" id="ARBA00006602"/>
    </source>
</evidence>
<comment type="caution">
    <text evidence="9">The sequence shown here is derived from an EMBL/GenBank/DDBJ whole genome shotgun (WGS) entry which is preliminary data.</text>
</comment>
<evidence type="ECO:0000259" key="8">
    <source>
        <dbReference type="Pfam" id="PF02108"/>
    </source>
</evidence>
<dbReference type="RefSeq" id="WP_050354910.1">
    <property type="nucleotide sequence ID" value="NZ_LGSS01000005.1"/>
</dbReference>
<comment type="function">
    <text evidence="1">Needed for flagellar regrowth and assembly.</text>
</comment>
<reference evidence="10" key="1">
    <citation type="submission" date="2015-07" db="EMBL/GenBank/DDBJ databases">
        <title>Draft genome sequence of the purine-degrading Gottschalkia purinilyticum DSM 1384 (formerly Clostridium purinilyticum).</title>
        <authorList>
            <person name="Poehlein A."/>
            <person name="Schiel-Bengelsdorf B."/>
            <person name="Bengelsdorf F.R."/>
            <person name="Daniel R."/>
            <person name="Duerre P."/>
        </authorList>
    </citation>
    <scope>NUCLEOTIDE SEQUENCE [LARGE SCALE GENOMIC DNA]</scope>
    <source>
        <strain evidence="10">DSM 1384</strain>
    </source>
</reference>
<dbReference type="EMBL" id="LGSS01000005">
    <property type="protein sequence ID" value="KNF08812.1"/>
    <property type="molecule type" value="Genomic_DNA"/>
</dbReference>
<evidence type="ECO:0000256" key="1">
    <source>
        <dbReference type="ARBA" id="ARBA00003041"/>
    </source>
</evidence>
<keyword evidence="4" id="KW-1005">Bacterial flagellum biogenesis</keyword>
<keyword evidence="5" id="KW-0653">Protein transport</keyword>
<organism evidence="9 10">
    <name type="scientific">Gottschalkia purinilytica</name>
    <name type="common">Clostridium purinilyticum</name>
    <dbReference type="NCBI Taxonomy" id="1503"/>
    <lineage>
        <taxon>Bacteria</taxon>
        <taxon>Bacillati</taxon>
        <taxon>Bacillota</taxon>
        <taxon>Tissierellia</taxon>
        <taxon>Tissierellales</taxon>
        <taxon>Gottschalkiaceae</taxon>
        <taxon>Gottschalkia</taxon>
    </lineage>
</organism>
<dbReference type="STRING" id="1503.CLPU_5c01190"/>
<evidence type="ECO:0000313" key="9">
    <source>
        <dbReference type="EMBL" id="KNF08812.1"/>
    </source>
</evidence>
<dbReference type="GO" id="GO:0044781">
    <property type="term" value="P:bacterial-type flagellum organization"/>
    <property type="evidence" value="ECO:0007669"/>
    <property type="project" value="UniProtKB-KW"/>
</dbReference>
<gene>
    <name evidence="9" type="primary">fliH</name>
    <name evidence="9" type="ORF">CLPU_5c01190</name>
</gene>
<dbReference type="InterPro" id="IPR051472">
    <property type="entry name" value="T3SS_Stator/FliH"/>
</dbReference>
<dbReference type="GO" id="GO:0015031">
    <property type="term" value="P:protein transport"/>
    <property type="evidence" value="ECO:0007669"/>
    <property type="project" value="UniProtKB-KW"/>
</dbReference>
<dbReference type="OrthoDB" id="2375163at2"/>
<keyword evidence="3" id="KW-0813">Transport</keyword>
<dbReference type="PANTHER" id="PTHR34982:SF1">
    <property type="entry name" value="FLAGELLAR ASSEMBLY PROTEIN FLIH"/>
    <property type="match status" value="1"/>
</dbReference>
<dbReference type="InterPro" id="IPR018035">
    <property type="entry name" value="Flagellar_FliH/T3SS_HrpE"/>
</dbReference>
<evidence type="ECO:0000256" key="7">
    <source>
        <dbReference type="SAM" id="MobiDB-lite"/>
    </source>
</evidence>
<dbReference type="PANTHER" id="PTHR34982">
    <property type="entry name" value="YOP PROTEINS TRANSLOCATION PROTEIN L"/>
    <property type="match status" value="1"/>
</dbReference>
<keyword evidence="9" id="KW-0282">Flagellum</keyword>
<keyword evidence="6" id="KW-1006">Bacterial flagellum protein export</keyword>
<dbReference type="GO" id="GO:0005829">
    <property type="term" value="C:cytosol"/>
    <property type="evidence" value="ECO:0007669"/>
    <property type="project" value="TreeGrafter"/>
</dbReference>
<proteinExistence type="inferred from homology"/>
<evidence type="ECO:0000313" key="10">
    <source>
        <dbReference type="Proteomes" id="UP000037267"/>
    </source>
</evidence>
<dbReference type="AlphaFoldDB" id="A0A0L0WBJ5"/>
<feature type="domain" description="Flagellar assembly protein FliH/Type III secretion system HrpE" evidence="8">
    <location>
        <begin position="121"/>
        <end position="244"/>
    </location>
</feature>
<evidence type="ECO:0000256" key="6">
    <source>
        <dbReference type="ARBA" id="ARBA00023225"/>
    </source>
</evidence>
<comment type="similarity">
    <text evidence="2">Belongs to the FliH family.</text>
</comment>
<sequence length="259" mass="29378">MSSIIKSSQIVEIKDRTNVYKEARNIIDDTRKQQDDILNKAKEEAKRIIEQTIEKANNESEKILHNANEEAEKIKKKAKETGYEEGHQEGYDKGYNKGHDDGKKEGYEIGYGEGKEITDKLIEEANEIKKNYLQERDHILKSIEPDVIDLVIQTCEKIINKELDEKETIIDVIIKGINSLNSKDSLVIRVSKEDFNTAFESRQQILAKASLIEDVDIKLDANLIKGDCIIESSQGNADVSVGLQVEEMKKMIKGLLNGE</sequence>
<dbReference type="Proteomes" id="UP000037267">
    <property type="component" value="Unassembled WGS sequence"/>
</dbReference>
<keyword evidence="9" id="KW-0969">Cilium</keyword>
<keyword evidence="9" id="KW-0966">Cell projection</keyword>
<name>A0A0L0WBJ5_GOTPU</name>
<accession>A0A0L0WBJ5</accession>
<feature type="region of interest" description="Disordered" evidence="7">
    <location>
        <begin position="73"/>
        <end position="102"/>
    </location>
</feature>
<protein>
    <submittedName>
        <fullName evidence="9">Flagellar assembly protein FliH</fullName>
    </submittedName>
</protein>
<evidence type="ECO:0000256" key="3">
    <source>
        <dbReference type="ARBA" id="ARBA00022448"/>
    </source>
</evidence>
<keyword evidence="10" id="KW-1185">Reference proteome</keyword>